<evidence type="ECO:0000313" key="2">
    <source>
        <dbReference type="EnsemblMetazoa" id="Aqu2.1.27630_001"/>
    </source>
</evidence>
<dbReference type="InParanoid" id="A0A1X7UJ09"/>
<dbReference type="EnsemblMetazoa" id="XM_019998325.1">
    <property type="protein sequence ID" value="XP_019853884.1"/>
    <property type="gene ID" value="LOC109583128"/>
</dbReference>
<protein>
    <submittedName>
        <fullName evidence="2">Uncharacterized protein</fullName>
    </submittedName>
</protein>
<dbReference type="EnsemblMetazoa" id="Aqu2.1.27630_001">
    <property type="protein sequence ID" value="Aqu2.1.27630_001"/>
    <property type="gene ID" value="Aqu2.1.27630"/>
</dbReference>
<feature type="chain" id="PRO_5012417388" evidence="1">
    <location>
        <begin position="22"/>
        <end position="211"/>
    </location>
</feature>
<organism evidence="2">
    <name type="scientific">Amphimedon queenslandica</name>
    <name type="common">Sponge</name>
    <dbReference type="NCBI Taxonomy" id="400682"/>
    <lineage>
        <taxon>Eukaryota</taxon>
        <taxon>Metazoa</taxon>
        <taxon>Porifera</taxon>
        <taxon>Demospongiae</taxon>
        <taxon>Heteroscleromorpha</taxon>
        <taxon>Haplosclerida</taxon>
        <taxon>Niphatidae</taxon>
        <taxon>Amphimedon</taxon>
    </lineage>
</organism>
<keyword evidence="3" id="KW-1185">Reference proteome</keyword>
<reference evidence="2" key="2">
    <citation type="submission" date="2017-05" db="UniProtKB">
        <authorList>
            <consortium name="EnsemblMetazoa"/>
        </authorList>
    </citation>
    <scope>IDENTIFICATION</scope>
</reference>
<sequence>MAISKVTSAIVVLTILQAISCTFTAIHVNEALYSGFKVIQNINKQLKTSIENEFGQEESTTVKAVCPLLDRQRELKQFISSGLGKAANMTEIEATLIILDHVLNDTCNWIKSLPNLSNFVCSDQDYSGLESFCIKQEIADTVPISFTRYIFDIYGNNHSGVQPFHAEYHLKWINESEFSSDETLSALQHFNDYKTNCDKTEEQKIVCSELF</sequence>
<name>A0A1X7UJ09_AMPQE</name>
<dbReference type="AlphaFoldDB" id="A0A1X7UJ09"/>
<evidence type="ECO:0000313" key="3">
    <source>
        <dbReference type="Proteomes" id="UP000007879"/>
    </source>
</evidence>
<keyword evidence="1" id="KW-0732">Signal</keyword>
<reference evidence="3" key="1">
    <citation type="journal article" date="2010" name="Nature">
        <title>The Amphimedon queenslandica genome and the evolution of animal complexity.</title>
        <authorList>
            <person name="Srivastava M."/>
            <person name="Simakov O."/>
            <person name="Chapman J."/>
            <person name="Fahey B."/>
            <person name="Gauthier M.E."/>
            <person name="Mitros T."/>
            <person name="Richards G.S."/>
            <person name="Conaco C."/>
            <person name="Dacre M."/>
            <person name="Hellsten U."/>
            <person name="Larroux C."/>
            <person name="Putnam N.H."/>
            <person name="Stanke M."/>
            <person name="Adamska M."/>
            <person name="Darling A."/>
            <person name="Degnan S.M."/>
            <person name="Oakley T.H."/>
            <person name="Plachetzki D.C."/>
            <person name="Zhai Y."/>
            <person name="Adamski M."/>
            <person name="Calcino A."/>
            <person name="Cummins S.F."/>
            <person name="Goodstein D.M."/>
            <person name="Harris C."/>
            <person name="Jackson D.J."/>
            <person name="Leys S.P."/>
            <person name="Shu S."/>
            <person name="Woodcroft B.J."/>
            <person name="Vervoort M."/>
            <person name="Kosik K.S."/>
            <person name="Manning G."/>
            <person name="Degnan B.M."/>
            <person name="Rokhsar D.S."/>
        </authorList>
    </citation>
    <scope>NUCLEOTIDE SEQUENCE [LARGE SCALE GENOMIC DNA]</scope>
</reference>
<feature type="signal peptide" evidence="1">
    <location>
        <begin position="1"/>
        <end position="21"/>
    </location>
</feature>
<evidence type="ECO:0000256" key="1">
    <source>
        <dbReference type="SAM" id="SignalP"/>
    </source>
</evidence>
<dbReference type="KEGG" id="aqu:109583128"/>
<proteinExistence type="predicted"/>
<accession>A0A1X7UJ09</accession>
<gene>
    <name evidence="2" type="primary">109583128</name>
</gene>
<dbReference type="Proteomes" id="UP000007879">
    <property type="component" value="Unassembled WGS sequence"/>
</dbReference>